<gene>
    <name evidence="3" type="ORF">MKW94_001915</name>
</gene>
<dbReference type="Proteomes" id="UP001177140">
    <property type="component" value="Unassembled WGS sequence"/>
</dbReference>
<comment type="caution">
    <text evidence="3">The sequence shown here is derived from an EMBL/GenBank/DDBJ whole genome shotgun (WGS) entry which is preliminary data.</text>
</comment>
<organism evidence="3 4">
    <name type="scientific">Papaver nudicaule</name>
    <name type="common">Iceland poppy</name>
    <dbReference type="NCBI Taxonomy" id="74823"/>
    <lineage>
        <taxon>Eukaryota</taxon>
        <taxon>Viridiplantae</taxon>
        <taxon>Streptophyta</taxon>
        <taxon>Embryophyta</taxon>
        <taxon>Tracheophyta</taxon>
        <taxon>Spermatophyta</taxon>
        <taxon>Magnoliopsida</taxon>
        <taxon>Ranunculales</taxon>
        <taxon>Papaveraceae</taxon>
        <taxon>Papaveroideae</taxon>
        <taxon>Papaver</taxon>
    </lineage>
</organism>
<dbReference type="EMBL" id="JAJJMA010115038">
    <property type="protein sequence ID" value="MCL7031721.1"/>
    <property type="molecule type" value="Genomic_DNA"/>
</dbReference>
<evidence type="ECO:0000313" key="3">
    <source>
        <dbReference type="EMBL" id="MCL7031721.1"/>
    </source>
</evidence>
<keyword evidence="1" id="KW-0040">ANK repeat</keyword>
<evidence type="ECO:0000256" key="1">
    <source>
        <dbReference type="PROSITE-ProRule" id="PRU00023"/>
    </source>
</evidence>
<protein>
    <submittedName>
        <fullName evidence="3">Uncharacterized protein</fullName>
    </submittedName>
</protein>
<dbReference type="Gene3D" id="1.25.40.20">
    <property type="entry name" value="Ankyrin repeat-containing domain"/>
    <property type="match status" value="1"/>
</dbReference>
<dbReference type="PANTHER" id="PTHR47303:SF1">
    <property type="entry name" value="NF-KAPPA-B INHIBITOR BETA"/>
    <property type="match status" value="1"/>
</dbReference>
<dbReference type="PROSITE" id="PS50088">
    <property type="entry name" value="ANK_REPEAT"/>
    <property type="match status" value="1"/>
</dbReference>
<keyword evidence="4" id="KW-1185">Reference proteome</keyword>
<dbReference type="InterPro" id="IPR002110">
    <property type="entry name" value="Ankyrin_rpt"/>
</dbReference>
<feature type="repeat" description="ANK" evidence="1">
    <location>
        <begin position="252"/>
        <end position="276"/>
    </location>
</feature>
<dbReference type="AlphaFoldDB" id="A0AA41SAT3"/>
<accession>A0AA41SAT3</accession>
<dbReference type="PROSITE" id="PS50297">
    <property type="entry name" value="ANK_REP_REGION"/>
    <property type="match status" value="1"/>
</dbReference>
<feature type="region of interest" description="Disordered" evidence="2">
    <location>
        <begin position="57"/>
        <end position="84"/>
    </location>
</feature>
<proteinExistence type="predicted"/>
<evidence type="ECO:0000256" key="2">
    <source>
        <dbReference type="SAM" id="MobiDB-lite"/>
    </source>
</evidence>
<dbReference type="InterPro" id="IPR036770">
    <property type="entry name" value="Ankyrin_rpt-contain_sf"/>
</dbReference>
<dbReference type="SUPFAM" id="SSF48403">
    <property type="entry name" value="Ankyrin repeat"/>
    <property type="match status" value="1"/>
</dbReference>
<reference evidence="3" key="1">
    <citation type="submission" date="2022-03" db="EMBL/GenBank/DDBJ databases">
        <title>A functionally conserved STORR gene fusion in Papaver species that diverged 16.8 million years ago.</title>
        <authorList>
            <person name="Catania T."/>
        </authorList>
    </citation>
    <scope>NUCLEOTIDE SEQUENCE</scope>
    <source>
        <strain evidence="3">S-191538</strain>
    </source>
</reference>
<sequence>MSDARELEADDRSHQGMMLSLLKVLVDSQAKQAESHAITLHQIATTQHQMMELLKSSRRSNYKDDDEEKHKAVENPSLSRLNQPAAASLPTLVAPEKHMSASTSDHGTDNSAANTNFSSTSVYEEEIIQVIPSYDLNEQHLQPFEHRQQLQLSDLAGHQTVIDEELPSGEREGQLVWDEYNQLYEAAIAGDWDKASKYLEENPEAITKAITKHPYTVLDVAIIKITDLKDLKFVEEIVKLTPPEALEKITADGVTPLHRAALHGYAKAAELIVNKNPKTTQIVSGNKNVPLENAIQTVTAGQKETVEYLYSVTRHEHPSPFSGHRGAKLLCKAIEAGFNSIALSLVQRFPELVTERTKVNNVCGLELMAERPFAFASGAKLTFWQRCIYSCLFTILINFANIKMLTQNLIPLRVVFHHEPHPPD</sequence>
<dbReference type="PANTHER" id="PTHR47303">
    <property type="match status" value="1"/>
</dbReference>
<name>A0AA41SAT3_PAPNU</name>
<evidence type="ECO:0000313" key="4">
    <source>
        <dbReference type="Proteomes" id="UP001177140"/>
    </source>
</evidence>